<gene>
    <name evidence="1" type="ORF">SAMN04489740_3221</name>
</gene>
<accession>A0A1H5MXR5</accession>
<dbReference type="AlphaFoldDB" id="A0A1H5MXR5"/>
<sequence>MVMERGLGTGRRAAEPAVGSEFYPMSLRASDLLRHVTAGRTN</sequence>
<name>A0A1H5MXR5_9MICC</name>
<evidence type="ECO:0000313" key="1">
    <source>
        <dbReference type="EMBL" id="SEE94066.1"/>
    </source>
</evidence>
<dbReference type="Proteomes" id="UP000182725">
    <property type="component" value="Unassembled WGS sequence"/>
</dbReference>
<protein>
    <submittedName>
        <fullName evidence="1">Uncharacterized protein</fullName>
    </submittedName>
</protein>
<proteinExistence type="predicted"/>
<organism evidence="1 2">
    <name type="scientific">Arthrobacter alpinus</name>
    <dbReference type="NCBI Taxonomy" id="656366"/>
    <lineage>
        <taxon>Bacteria</taxon>
        <taxon>Bacillati</taxon>
        <taxon>Actinomycetota</taxon>
        <taxon>Actinomycetes</taxon>
        <taxon>Micrococcales</taxon>
        <taxon>Micrococcaceae</taxon>
        <taxon>Arthrobacter</taxon>
    </lineage>
</organism>
<evidence type="ECO:0000313" key="2">
    <source>
        <dbReference type="Proteomes" id="UP000182725"/>
    </source>
</evidence>
<dbReference type="EMBL" id="FNTV01000001">
    <property type="protein sequence ID" value="SEE94066.1"/>
    <property type="molecule type" value="Genomic_DNA"/>
</dbReference>
<reference evidence="1 2" key="1">
    <citation type="submission" date="2016-10" db="EMBL/GenBank/DDBJ databases">
        <authorList>
            <person name="de Groot N.N."/>
        </authorList>
    </citation>
    <scope>NUCLEOTIDE SEQUENCE [LARGE SCALE GENOMIC DNA]</scope>
    <source>
        <strain evidence="1 2">DSM 22274</strain>
    </source>
</reference>